<proteinExistence type="predicted"/>
<keyword evidence="4" id="KW-1185">Reference proteome</keyword>
<evidence type="ECO:0000256" key="2">
    <source>
        <dbReference type="SAM" id="MobiDB-lite"/>
    </source>
</evidence>
<reference evidence="3" key="1">
    <citation type="submission" date="2021-01" db="EMBL/GenBank/DDBJ databases">
        <authorList>
            <consortium name="Genoscope - CEA"/>
            <person name="William W."/>
        </authorList>
    </citation>
    <scope>NUCLEOTIDE SEQUENCE</scope>
</reference>
<feature type="region of interest" description="Disordered" evidence="2">
    <location>
        <begin position="594"/>
        <end position="613"/>
    </location>
</feature>
<organism evidence="3 4">
    <name type="scientific">Paramecium primaurelia</name>
    <dbReference type="NCBI Taxonomy" id="5886"/>
    <lineage>
        <taxon>Eukaryota</taxon>
        <taxon>Sar</taxon>
        <taxon>Alveolata</taxon>
        <taxon>Ciliophora</taxon>
        <taxon>Intramacronucleata</taxon>
        <taxon>Oligohymenophorea</taxon>
        <taxon>Peniculida</taxon>
        <taxon>Parameciidae</taxon>
        <taxon>Paramecium</taxon>
    </lineage>
</organism>
<dbReference type="AlphaFoldDB" id="A0A8S1JQW3"/>
<evidence type="ECO:0000313" key="3">
    <source>
        <dbReference type="EMBL" id="CAD8044355.1"/>
    </source>
</evidence>
<protein>
    <submittedName>
        <fullName evidence="3">Uncharacterized protein</fullName>
    </submittedName>
</protein>
<accession>A0A8S1JQW3</accession>
<feature type="coiled-coil region" evidence="1">
    <location>
        <begin position="14"/>
        <end position="48"/>
    </location>
</feature>
<name>A0A8S1JQW3_PARPR</name>
<comment type="caution">
    <text evidence="3">The sequence shown here is derived from an EMBL/GenBank/DDBJ whole genome shotgun (WGS) entry which is preliminary data.</text>
</comment>
<feature type="coiled-coil region" evidence="1">
    <location>
        <begin position="461"/>
        <end position="506"/>
    </location>
</feature>
<evidence type="ECO:0000256" key="1">
    <source>
        <dbReference type="SAM" id="Coils"/>
    </source>
</evidence>
<dbReference type="OMA" id="FYNSNRM"/>
<dbReference type="EMBL" id="CAJJDM010000003">
    <property type="protein sequence ID" value="CAD8044355.1"/>
    <property type="molecule type" value="Genomic_DNA"/>
</dbReference>
<dbReference type="Proteomes" id="UP000688137">
    <property type="component" value="Unassembled WGS sequence"/>
</dbReference>
<keyword evidence="1" id="KW-0175">Coiled coil</keyword>
<gene>
    <name evidence="3" type="ORF">PPRIM_AZ9-3.1.T0060439</name>
</gene>
<evidence type="ECO:0000313" key="4">
    <source>
        <dbReference type="Proteomes" id="UP000688137"/>
    </source>
</evidence>
<sequence>MKLKNRNSTSVNKLQALKQQQDSIIQSINELNDKNQQIIKDYMNKQQQLTDQLQKQHQHITIQELKYALHNNIWTKKVGFFLNPLSQQIGQKITIQQQQILLKHSESKLIQLERIFQTESKIIQFQEQKKMIQNDIEGRILQMDTLLIEYEELEQIIDSQQNKSKCNNVKTLFEINKSLSQLKHNYIQLANQRQEKEIIQTDILKVINNLELQTKSIQIQKQMKGLQSSWFNVDQLYNLIVSQAKVEQQLELFCNIVLLINEKIVQGLNQKINQNALIESIRQIENDNNFRVFNSTIFQEYLDQTQIVEYSQFLTNELSNRISKFKIESKLKQHKAHLVDIQRQIHQIMYEQSMIQTQYNRLESNLPVIEQNQTVLKLQQILDRMNHIECLKSQNKTLFEITFPAQIKQIQDNLQQIEQQLNSQIKELFYSITIEQDYYYKIFSNQSQKLPILILDSNIVNDNIEQQIEENRQQYQQQQILYNQNIENYRQKMKQLEDQENQMQTKYLIELNESILKTKKENIPPSDSRDMSMIGTIQIDISQERTTHKYSVLRSKKQLFMNEPTDRSLSTYSFLGHRSSDPLCSKTKLALKQQTSLSSQGSQKNPLLSPQSNNHHISIEQSLSLHSSARRFPDFQMEKSPPQQIKGDKLQIFKVLKRTFRQQSTNNYNGCSAFSSKFVKCNQKMKCLEFYNSNRMIHDLGQKESALCLRQIKEVKQYQQSLILVISKHQSIELVFNKYEQLNEFMKMITQ</sequence>